<comment type="caution">
    <text evidence="8">The sequence shown here is derived from an EMBL/GenBank/DDBJ whole genome shotgun (WGS) entry which is preliminary data.</text>
</comment>
<evidence type="ECO:0000256" key="1">
    <source>
        <dbReference type="ARBA" id="ARBA00004141"/>
    </source>
</evidence>
<evidence type="ECO:0000313" key="9">
    <source>
        <dbReference type="Proteomes" id="UP000785679"/>
    </source>
</evidence>
<keyword evidence="9" id="KW-1185">Reference proteome</keyword>
<dbReference type="OrthoDB" id="290016at2759"/>
<reference evidence="8" key="1">
    <citation type="submission" date="2019-06" db="EMBL/GenBank/DDBJ databases">
        <authorList>
            <person name="Zheng W."/>
        </authorList>
    </citation>
    <scope>NUCLEOTIDE SEQUENCE</scope>
    <source>
        <strain evidence="8">QDHG01</strain>
    </source>
</reference>
<evidence type="ECO:0000256" key="5">
    <source>
        <dbReference type="ARBA" id="ARBA00023136"/>
    </source>
</evidence>
<keyword evidence="3 7" id="KW-0812">Transmembrane</keyword>
<feature type="transmembrane region" description="Helical" evidence="7">
    <location>
        <begin position="32"/>
        <end position="64"/>
    </location>
</feature>
<protein>
    <recommendedName>
        <fullName evidence="10">Protein YOP1</fullName>
    </recommendedName>
</protein>
<proteinExistence type="inferred from homology"/>
<dbReference type="PANTHER" id="PTHR12300:SF161">
    <property type="entry name" value="RECEPTOR EXPRESSION-ENHANCING PROTEIN"/>
    <property type="match status" value="1"/>
</dbReference>
<keyword evidence="4 7" id="KW-1133">Transmembrane helix</keyword>
<evidence type="ECO:0000256" key="7">
    <source>
        <dbReference type="SAM" id="Phobius"/>
    </source>
</evidence>
<feature type="transmembrane region" description="Helical" evidence="7">
    <location>
        <begin position="84"/>
        <end position="105"/>
    </location>
</feature>
<dbReference type="EMBL" id="RRYP01015813">
    <property type="protein sequence ID" value="TNV75335.1"/>
    <property type="molecule type" value="Genomic_DNA"/>
</dbReference>
<organism evidence="8 9">
    <name type="scientific">Halteria grandinella</name>
    <dbReference type="NCBI Taxonomy" id="5974"/>
    <lineage>
        <taxon>Eukaryota</taxon>
        <taxon>Sar</taxon>
        <taxon>Alveolata</taxon>
        <taxon>Ciliophora</taxon>
        <taxon>Intramacronucleata</taxon>
        <taxon>Spirotrichea</taxon>
        <taxon>Stichotrichia</taxon>
        <taxon>Sporadotrichida</taxon>
        <taxon>Halteriidae</taxon>
        <taxon>Halteria</taxon>
    </lineage>
</organism>
<dbReference type="InterPro" id="IPR004345">
    <property type="entry name" value="TB2_DP1_HVA22"/>
</dbReference>
<evidence type="ECO:0000256" key="2">
    <source>
        <dbReference type="ARBA" id="ARBA00008573"/>
    </source>
</evidence>
<dbReference type="AlphaFoldDB" id="A0A8J8SYJ4"/>
<sequence>MDVVQQRLDLINKEIERIAPVKNLAKQLGVPAAALVFGPIAFLVLLVAFGVGASFFTTLIGIAYPTFKSIIALESPSADDDKQWLTYWSIFGFLVVIDDFAGFILSYIPYYYFIKVCVLIWLFNPATQGATTIYNNAVKPLLTKFAPHIKEISEVFSQIAGDVVKSVKKTE</sequence>
<dbReference type="Proteomes" id="UP000785679">
    <property type="component" value="Unassembled WGS sequence"/>
</dbReference>
<name>A0A8J8SYJ4_HALGN</name>
<keyword evidence="5 7" id="KW-0472">Membrane</keyword>
<evidence type="ECO:0000256" key="6">
    <source>
        <dbReference type="RuleBase" id="RU362006"/>
    </source>
</evidence>
<evidence type="ECO:0000256" key="3">
    <source>
        <dbReference type="ARBA" id="ARBA00022692"/>
    </source>
</evidence>
<dbReference type="Pfam" id="PF03134">
    <property type="entry name" value="TB2_DP1_HVA22"/>
    <property type="match status" value="1"/>
</dbReference>
<accession>A0A8J8SYJ4</accession>
<comment type="subcellular location">
    <subcellularLocation>
        <location evidence="1 6">Membrane</location>
        <topology evidence="1 6">Multi-pass membrane protein</topology>
    </subcellularLocation>
</comment>
<evidence type="ECO:0008006" key="10">
    <source>
        <dbReference type="Google" id="ProtNLM"/>
    </source>
</evidence>
<dbReference type="GO" id="GO:0016020">
    <property type="term" value="C:membrane"/>
    <property type="evidence" value="ECO:0007669"/>
    <property type="project" value="UniProtKB-SubCell"/>
</dbReference>
<comment type="similarity">
    <text evidence="2 6">Belongs to the DP1 family.</text>
</comment>
<dbReference type="PANTHER" id="PTHR12300">
    <property type="entry name" value="HVA22-LIKE PROTEINS"/>
    <property type="match status" value="1"/>
</dbReference>
<evidence type="ECO:0000256" key="4">
    <source>
        <dbReference type="ARBA" id="ARBA00022989"/>
    </source>
</evidence>
<gene>
    <name evidence="8" type="ORF">FGO68_gene13928</name>
</gene>
<evidence type="ECO:0000313" key="8">
    <source>
        <dbReference type="EMBL" id="TNV75335.1"/>
    </source>
</evidence>